<keyword evidence="3" id="KW-1185">Reference proteome</keyword>
<accession>A0ABP1AFW2</accession>
<proteinExistence type="predicted"/>
<dbReference type="Proteomes" id="UP001497522">
    <property type="component" value="Chromosome 12"/>
</dbReference>
<reference evidence="2" key="1">
    <citation type="submission" date="2024-03" db="EMBL/GenBank/DDBJ databases">
        <authorList>
            <consortium name="ELIXIR-Norway"/>
            <consortium name="Elixir Norway"/>
        </authorList>
    </citation>
    <scope>NUCLEOTIDE SEQUENCE</scope>
</reference>
<gene>
    <name evidence="2" type="ORF">CSSPJE1EN2_LOCUS4435</name>
</gene>
<sequence>MAISFHSQFQSFISTQILNRFEVLAPDACKPSIVGSGHNTFEHTCGHPLLTSCLIDLQRAGATPPMTTSSNAPHAGPVGIPVGDDNANNDLPSLVPTRFFSFSIKWRIPLYSTVSGESPLISGS</sequence>
<protein>
    <submittedName>
        <fullName evidence="2">Uncharacterized protein</fullName>
    </submittedName>
</protein>
<organism evidence="2 3">
    <name type="scientific">Sphagnum jensenii</name>
    <dbReference type="NCBI Taxonomy" id="128206"/>
    <lineage>
        <taxon>Eukaryota</taxon>
        <taxon>Viridiplantae</taxon>
        <taxon>Streptophyta</taxon>
        <taxon>Embryophyta</taxon>
        <taxon>Bryophyta</taxon>
        <taxon>Sphagnophytina</taxon>
        <taxon>Sphagnopsida</taxon>
        <taxon>Sphagnales</taxon>
        <taxon>Sphagnaceae</taxon>
        <taxon>Sphagnum</taxon>
    </lineage>
</organism>
<evidence type="ECO:0000256" key="1">
    <source>
        <dbReference type="SAM" id="MobiDB-lite"/>
    </source>
</evidence>
<name>A0ABP1AFW2_9BRYO</name>
<evidence type="ECO:0000313" key="3">
    <source>
        <dbReference type="Proteomes" id="UP001497522"/>
    </source>
</evidence>
<evidence type="ECO:0000313" key="2">
    <source>
        <dbReference type="EMBL" id="CAK9861440.1"/>
    </source>
</evidence>
<dbReference type="EMBL" id="OZ023713">
    <property type="protein sequence ID" value="CAK9861440.1"/>
    <property type="molecule type" value="Genomic_DNA"/>
</dbReference>
<feature type="region of interest" description="Disordered" evidence="1">
    <location>
        <begin position="64"/>
        <end position="83"/>
    </location>
</feature>